<name>A0A2B6RR83_9BACI</name>
<proteinExistence type="predicted"/>
<accession>A0A2B6RR83</accession>
<reference evidence="2 3" key="1">
    <citation type="submission" date="2017-09" db="EMBL/GenBank/DDBJ databases">
        <title>Large-scale bioinformatics analysis of Bacillus genomes uncovers conserved roles of natural products in bacterial physiology.</title>
        <authorList>
            <consortium name="Agbiome Team Llc"/>
            <person name="Bleich R.M."/>
            <person name="Grubbs K.J."/>
            <person name="Santa Maria K.C."/>
            <person name="Allen S.E."/>
            <person name="Farag S."/>
            <person name="Shank E.A."/>
            <person name="Bowers A."/>
        </authorList>
    </citation>
    <scope>NUCLEOTIDE SEQUENCE [LARGE SCALE GENOMIC DNA]</scope>
    <source>
        <strain evidence="2 3">AFS065610</strain>
    </source>
</reference>
<gene>
    <name evidence="2" type="ORF">COM27_21395</name>
</gene>
<dbReference type="EMBL" id="NVIY01000037">
    <property type="protein sequence ID" value="PGD31837.1"/>
    <property type="molecule type" value="Genomic_DNA"/>
</dbReference>
<comment type="caution">
    <text evidence="2">The sequence shown here is derived from an EMBL/GenBank/DDBJ whole genome shotgun (WGS) entry which is preliminary data.</text>
</comment>
<feature type="domain" description="SH3b" evidence="1">
    <location>
        <begin position="42"/>
        <end position="75"/>
    </location>
</feature>
<protein>
    <submittedName>
        <fullName evidence="2">N-acetylmuramoyl-L-alanine amidase</fullName>
    </submittedName>
</protein>
<dbReference type="Gene3D" id="2.30.30.40">
    <property type="entry name" value="SH3 Domains"/>
    <property type="match status" value="1"/>
</dbReference>
<dbReference type="Pfam" id="PF08239">
    <property type="entry name" value="SH3_3"/>
    <property type="match status" value="1"/>
</dbReference>
<evidence type="ECO:0000313" key="3">
    <source>
        <dbReference type="Proteomes" id="UP000223472"/>
    </source>
</evidence>
<evidence type="ECO:0000313" key="2">
    <source>
        <dbReference type="EMBL" id="PGD31837.1"/>
    </source>
</evidence>
<dbReference type="PANTHER" id="PTHR23208:SF36">
    <property type="entry name" value="LYSOZYME-RELATED"/>
    <property type="match status" value="1"/>
</dbReference>
<dbReference type="InterPro" id="IPR003646">
    <property type="entry name" value="SH3-like_bac-type"/>
</dbReference>
<dbReference type="Proteomes" id="UP000223472">
    <property type="component" value="Unassembled WGS sequence"/>
</dbReference>
<dbReference type="InterPro" id="IPR051595">
    <property type="entry name" value="GH25_Enzymes"/>
</dbReference>
<sequence>MRNQKIVQKAYEGETVTVKPKPQEPSQIVTWTTGLAYIDGYNVNLRNGPSTNYGIIRQLSKDESYQVWGKQGDWLNLGGNQWIYNNPSYIKYQGEQTSAASSEVGKRVVSKVDNLRFYDSASWSDKDVAGTVDEGLGFIIDAKISVNGSPQYKVHNSQGKIYYVTACEVYVYMK</sequence>
<dbReference type="PANTHER" id="PTHR23208">
    <property type="entry name" value="LYSOZYME PROTEIN"/>
    <property type="match status" value="1"/>
</dbReference>
<evidence type="ECO:0000259" key="1">
    <source>
        <dbReference type="Pfam" id="PF08239"/>
    </source>
</evidence>
<organism evidence="2 3">
    <name type="scientific">Bacillus wiedmannii</name>
    <dbReference type="NCBI Taxonomy" id="1890302"/>
    <lineage>
        <taxon>Bacteria</taxon>
        <taxon>Bacillati</taxon>
        <taxon>Bacillota</taxon>
        <taxon>Bacilli</taxon>
        <taxon>Bacillales</taxon>
        <taxon>Bacillaceae</taxon>
        <taxon>Bacillus</taxon>
        <taxon>Bacillus cereus group</taxon>
    </lineage>
</organism>
<dbReference type="AlphaFoldDB" id="A0A2B6RR83"/>